<reference evidence="1 2" key="1">
    <citation type="submission" date="2017-07" db="EMBL/GenBank/DDBJ databases">
        <title>Virgibacillus sp. LM2416.</title>
        <authorList>
            <person name="Tak E.J."/>
            <person name="Bae J.-W."/>
        </authorList>
    </citation>
    <scope>NUCLEOTIDE SEQUENCE [LARGE SCALE GENOMIC DNA]</scope>
    <source>
        <strain evidence="1 2">LM2416</strain>
    </source>
</reference>
<sequence>MKRSLLFISNERGLILPLTLLITALLFLFLSTNVAIYHNELTITRNELSQLKIDTLFQMGRSKLTKELSMQQQDSGTVQYTFPDGIVEISYFRKSEIYQLAFSISTPDNKIYTVANQITLKKEMNNVGNLRSN</sequence>
<dbReference type="KEGG" id="vil:CFK37_14120"/>
<gene>
    <name evidence="1" type="ORF">CFK37_14120</name>
</gene>
<dbReference type="EMBL" id="CP022315">
    <property type="protein sequence ID" value="ASK63202.1"/>
    <property type="molecule type" value="Genomic_DNA"/>
</dbReference>
<accession>A0A220U5F7</accession>
<proteinExistence type="predicted"/>
<evidence type="ECO:0008006" key="3">
    <source>
        <dbReference type="Google" id="ProtNLM"/>
    </source>
</evidence>
<dbReference type="RefSeq" id="WP_089062461.1">
    <property type="nucleotide sequence ID" value="NZ_CP022315.1"/>
</dbReference>
<name>A0A220U5F7_9BACI</name>
<dbReference type="AlphaFoldDB" id="A0A220U5F7"/>
<dbReference type="CDD" id="cd18774">
    <property type="entry name" value="PDC2_HK_sensor"/>
    <property type="match status" value="1"/>
</dbReference>
<keyword evidence="2" id="KW-1185">Reference proteome</keyword>
<protein>
    <recommendedName>
        <fullName evidence="3">Competence protein ComG</fullName>
    </recommendedName>
</protein>
<organism evidence="1 2">
    <name type="scientific">Virgibacillus phasianinus</name>
    <dbReference type="NCBI Taxonomy" id="2017483"/>
    <lineage>
        <taxon>Bacteria</taxon>
        <taxon>Bacillati</taxon>
        <taxon>Bacillota</taxon>
        <taxon>Bacilli</taxon>
        <taxon>Bacillales</taxon>
        <taxon>Bacillaceae</taxon>
        <taxon>Virgibacillus</taxon>
    </lineage>
</organism>
<dbReference type="OrthoDB" id="2973795at2"/>
<evidence type="ECO:0000313" key="2">
    <source>
        <dbReference type="Proteomes" id="UP000198312"/>
    </source>
</evidence>
<evidence type="ECO:0000313" key="1">
    <source>
        <dbReference type="EMBL" id="ASK63202.1"/>
    </source>
</evidence>
<dbReference type="Proteomes" id="UP000198312">
    <property type="component" value="Chromosome"/>
</dbReference>